<dbReference type="EnsemblMetazoa" id="Aqu2.1.16856_001">
    <property type="protein sequence ID" value="Aqu2.1.16856_001"/>
    <property type="gene ID" value="Aqu2.1.16856"/>
</dbReference>
<dbReference type="AlphaFoldDB" id="A0A1X7TP98"/>
<reference evidence="2" key="1">
    <citation type="submission" date="2017-05" db="UniProtKB">
        <authorList>
            <consortium name="EnsemblMetazoa"/>
        </authorList>
    </citation>
    <scope>IDENTIFICATION</scope>
</reference>
<sequence length="49" mass="5717">LLVVIQRKEEERIAIVERMLLAIKEKENELNSEIQDLQVVINNNKESIA</sequence>
<feature type="coiled-coil region" evidence="1">
    <location>
        <begin position="16"/>
        <end position="43"/>
    </location>
</feature>
<name>A0A1X7TP98_AMPQE</name>
<proteinExistence type="predicted"/>
<keyword evidence="1" id="KW-0175">Coiled coil</keyword>
<accession>A0A1X7TP98</accession>
<organism evidence="2">
    <name type="scientific">Amphimedon queenslandica</name>
    <name type="common">Sponge</name>
    <dbReference type="NCBI Taxonomy" id="400682"/>
    <lineage>
        <taxon>Eukaryota</taxon>
        <taxon>Metazoa</taxon>
        <taxon>Porifera</taxon>
        <taxon>Demospongiae</taxon>
        <taxon>Heteroscleromorpha</taxon>
        <taxon>Haplosclerida</taxon>
        <taxon>Niphatidae</taxon>
        <taxon>Amphimedon</taxon>
    </lineage>
</organism>
<evidence type="ECO:0000313" key="2">
    <source>
        <dbReference type="EnsemblMetazoa" id="Aqu2.1.16856_001"/>
    </source>
</evidence>
<evidence type="ECO:0000256" key="1">
    <source>
        <dbReference type="SAM" id="Coils"/>
    </source>
</evidence>
<dbReference type="InParanoid" id="A0A1X7TP98"/>
<protein>
    <submittedName>
        <fullName evidence="2">Uncharacterized protein</fullName>
    </submittedName>
</protein>